<evidence type="ECO:0000313" key="2">
    <source>
        <dbReference type="EMBL" id="MBC8209052.1"/>
    </source>
</evidence>
<organism evidence="2 3">
    <name type="scientific">Candidatus Desulfatifera sulfidica</name>
    <dbReference type="NCBI Taxonomy" id="2841691"/>
    <lineage>
        <taxon>Bacteria</taxon>
        <taxon>Pseudomonadati</taxon>
        <taxon>Thermodesulfobacteriota</taxon>
        <taxon>Desulfobulbia</taxon>
        <taxon>Desulfobulbales</taxon>
        <taxon>Desulfobulbaceae</taxon>
        <taxon>Candidatus Desulfatifera</taxon>
    </lineage>
</organism>
<dbReference type="Pfam" id="PF04025">
    <property type="entry name" value="RemA-like"/>
    <property type="match status" value="1"/>
</dbReference>
<sequence>MMKLINIGFGNTVMAEKIVAVVNTGSSPARKLKENAKQAGQLIDVTEGRRTRSILVMDSNHIVLSSVQSETISQRLAALHSETQLAEIELGKKQEKSKKKGEY</sequence>
<evidence type="ECO:0000313" key="3">
    <source>
        <dbReference type="Proteomes" id="UP000599024"/>
    </source>
</evidence>
<gene>
    <name evidence="2" type="ORF">H8E79_07785</name>
</gene>
<dbReference type="InterPro" id="IPR007169">
    <property type="entry name" value="RemA-like"/>
</dbReference>
<dbReference type="Proteomes" id="UP000599024">
    <property type="component" value="Unassembled WGS sequence"/>
</dbReference>
<protein>
    <recommendedName>
        <fullName evidence="1">Putative regulatory protein H8E79_07785</fullName>
    </recommendedName>
</protein>
<dbReference type="PANTHER" id="PTHR38449">
    <property type="entry name" value="REGULATORY PROTEIN TM_1690-RELATED"/>
    <property type="match status" value="1"/>
</dbReference>
<evidence type="ECO:0000256" key="1">
    <source>
        <dbReference type="HAMAP-Rule" id="MF_01503"/>
    </source>
</evidence>
<accession>A0A8J6NB00</accession>
<dbReference type="HAMAP" id="MF_01503">
    <property type="entry name" value="RemA"/>
    <property type="match status" value="1"/>
</dbReference>
<reference evidence="2 3" key="1">
    <citation type="submission" date="2020-08" db="EMBL/GenBank/DDBJ databases">
        <title>Bridging the membrane lipid divide: bacteria of the FCB group superphylum have the potential to synthesize archaeal ether lipids.</title>
        <authorList>
            <person name="Villanueva L."/>
            <person name="Von Meijenfeldt F.A.B."/>
            <person name="Westbye A.B."/>
            <person name="Yadav S."/>
            <person name="Hopmans E.C."/>
            <person name="Dutilh B.E."/>
            <person name="Sinninghe Damste J.S."/>
        </authorList>
    </citation>
    <scope>NUCLEOTIDE SEQUENCE [LARGE SCALE GENOMIC DNA]</scope>
    <source>
        <strain evidence="2">NIOZ-UU81</strain>
    </source>
</reference>
<proteinExistence type="inferred from homology"/>
<comment type="caution">
    <text evidence="2">The sequence shown here is derived from an EMBL/GenBank/DDBJ whole genome shotgun (WGS) entry which is preliminary data.</text>
</comment>
<dbReference type="AlphaFoldDB" id="A0A8J6NB00"/>
<dbReference type="NCBIfam" id="NF003315">
    <property type="entry name" value="PRK04323.1"/>
    <property type="match status" value="1"/>
</dbReference>
<dbReference type="PANTHER" id="PTHR38449:SF1">
    <property type="entry name" value="REGULATORY PROTEIN SSL2874-RELATED"/>
    <property type="match status" value="1"/>
</dbReference>
<name>A0A8J6NB00_9BACT</name>
<dbReference type="EMBL" id="JACNLK010000073">
    <property type="protein sequence ID" value="MBC8209052.1"/>
    <property type="molecule type" value="Genomic_DNA"/>
</dbReference>
<comment type="similarity">
    <text evidence="1">Belongs to the RemA family.</text>
</comment>